<dbReference type="Pfam" id="PF19938">
    <property type="entry name" value="DUF6400"/>
    <property type="match status" value="1"/>
</dbReference>
<dbReference type="InterPro" id="IPR045649">
    <property type="entry name" value="DUF6400"/>
</dbReference>
<accession>A0A9W6RS90</accession>
<organism evidence="1 2">
    <name type="scientific">Actinoallomurus iriomotensis</name>
    <dbReference type="NCBI Taxonomy" id="478107"/>
    <lineage>
        <taxon>Bacteria</taxon>
        <taxon>Bacillati</taxon>
        <taxon>Actinomycetota</taxon>
        <taxon>Actinomycetes</taxon>
        <taxon>Streptosporangiales</taxon>
        <taxon>Thermomonosporaceae</taxon>
        <taxon>Actinoallomurus</taxon>
    </lineage>
</organism>
<evidence type="ECO:0000313" key="1">
    <source>
        <dbReference type="EMBL" id="GLY80884.1"/>
    </source>
</evidence>
<protein>
    <submittedName>
        <fullName evidence="1">Uncharacterized protein</fullName>
    </submittedName>
</protein>
<evidence type="ECO:0000313" key="2">
    <source>
        <dbReference type="Proteomes" id="UP001165135"/>
    </source>
</evidence>
<dbReference type="EMBL" id="BSTJ01000016">
    <property type="protein sequence ID" value="GLY80884.1"/>
    <property type="molecule type" value="Genomic_DNA"/>
</dbReference>
<name>A0A9W6RS90_9ACTN</name>
<proteinExistence type="predicted"/>
<dbReference type="Proteomes" id="UP001165135">
    <property type="component" value="Unassembled WGS sequence"/>
</dbReference>
<comment type="caution">
    <text evidence="1">The sequence shown here is derived from an EMBL/GenBank/DDBJ whole genome shotgun (WGS) entry which is preliminary data.</text>
</comment>
<dbReference type="AlphaFoldDB" id="A0A9W6RS90"/>
<gene>
    <name evidence="1" type="ORF">Airi01_091510</name>
</gene>
<reference evidence="1" key="1">
    <citation type="submission" date="2023-03" db="EMBL/GenBank/DDBJ databases">
        <title>Actinoallomurus iriomotensis NBRC 103681.</title>
        <authorList>
            <person name="Ichikawa N."/>
            <person name="Sato H."/>
            <person name="Tonouchi N."/>
        </authorList>
    </citation>
    <scope>NUCLEOTIDE SEQUENCE</scope>
    <source>
        <strain evidence="1">NBRC 103681</strain>
    </source>
</reference>
<sequence length="114" mass="12992">MIYEPSHPNPDLTLRDHRVHAGHAVILPREVEMHQDPRQNHVVFEVDLEREEARRRAEVVAALGPHWDPAAALRDEEAAHDLLYSGLDAEQREIYDRLVSAGVLPRREPGRAAD</sequence>